<sequence length="70" mass="8004">MDAVKSVDLVHRLALDQRPALALESQGEEERGHGVKVIDDNTYMIETQYPHIIHSLDVLLYNPSQASRYR</sequence>
<name>A0AAV3US01_9EURY</name>
<protein>
    <submittedName>
        <fullName evidence="1">Uncharacterized protein</fullName>
    </submittedName>
</protein>
<dbReference type="Proteomes" id="UP001501729">
    <property type="component" value="Unassembled WGS sequence"/>
</dbReference>
<dbReference type="EMBL" id="BAABKX010000030">
    <property type="protein sequence ID" value="GAA5065465.1"/>
    <property type="molecule type" value="Genomic_DNA"/>
</dbReference>
<organism evidence="1 2">
    <name type="scientific">Haladaptatus pallidirubidus</name>
    <dbReference type="NCBI Taxonomy" id="1008152"/>
    <lineage>
        <taxon>Archaea</taxon>
        <taxon>Methanobacteriati</taxon>
        <taxon>Methanobacteriota</taxon>
        <taxon>Stenosarchaea group</taxon>
        <taxon>Halobacteria</taxon>
        <taxon>Halobacteriales</taxon>
        <taxon>Haladaptataceae</taxon>
        <taxon>Haladaptatus</taxon>
    </lineage>
</organism>
<accession>A0AAV3US01</accession>
<reference evidence="1 2" key="1">
    <citation type="journal article" date="2019" name="Int. J. Syst. Evol. Microbiol.">
        <title>The Global Catalogue of Microorganisms (GCM) 10K type strain sequencing project: providing services to taxonomists for standard genome sequencing and annotation.</title>
        <authorList>
            <consortium name="The Broad Institute Genomics Platform"/>
            <consortium name="The Broad Institute Genome Sequencing Center for Infectious Disease"/>
            <person name="Wu L."/>
            <person name="Ma J."/>
        </authorList>
    </citation>
    <scope>NUCLEOTIDE SEQUENCE [LARGE SCALE GENOMIC DNA]</scope>
    <source>
        <strain evidence="1 2">JCM 17504</strain>
    </source>
</reference>
<evidence type="ECO:0000313" key="1">
    <source>
        <dbReference type="EMBL" id="GAA5065465.1"/>
    </source>
</evidence>
<proteinExistence type="predicted"/>
<dbReference type="AlphaFoldDB" id="A0AAV3US01"/>
<keyword evidence="2" id="KW-1185">Reference proteome</keyword>
<gene>
    <name evidence="1" type="ORF">GCM10025751_56430</name>
</gene>
<evidence type="ECO:0000313" key="2">
    <source>
        <dbReference type="Proteomes" id="UP001501729"/>
    </source>
</evidence>
<comment type="caution">
    <text evidence="1">The sequence shown here is derived from an EMBL/GenBank/DDBJ whole genome shotgun (WGS) entry which is preliminary data.</text>
</comment>